<reference evidence="2" key="1">
    <citation type="submission" date="2021-12" db="EMBL/GenBank/DDBJ databases">
        <title>Novel species in genus Dyadobacter.</title>
        <authorList>
            <person name="Ma C."/>
        </authorList>
    </citation>
    <scope>NUCLEOTIDE SEQUENCE</scope>
    <source>
        <strain evidence="2">LJ419</strain>
    </source>
</reference>
<keyword evidence="1" id="KW-0732">Signal</keyword>
<comment type="caution">
    <text evidence="2">The sequence shown here is derived from an EMBL/GenBank/DDBJ whole genome shotgun (WGS) entry which is preliminary data.</text>
</comment>
<evidence type="ECO:0000313" key="3">
    <source>
        <dbReference type="Proteomes" id="UP001139000"/>
    </source>
</evidence>
<feature type="signal peptide" evidence="1">
    <location>
        <begin position="1"/>
        <end position="18"/>
    </location>
</feature>
<dbReference type="AlphaFoldDB" id="A0A9X1TCX1"/>
<dbReference type="Proteomes" id="UP001139000">
    <property type="component" value="Unassembled WGS sequence"/>
</dbReference>
<feature type="chain" id="PRO_5040783567" evidence="1">
    <location>
        <begin position="19"/>
        <end position="509"/>
    </location>
</feature>
<proteinExistence type="predicted"/>
<sequence length="509" mass="56964">MKSLELLLSILLAIAAGAQETLQGQSLEINDSVYNSIESANMLYGAALPEGAPKNLSLRMYCPLAPVTASGGLIWTAAISKAMSIMLGYGKQWSREQVENQAFSPYFLFDMLPKVSIESCGLHKEWIKQTQDLLVNIGNVKLTKYSQGAADCHNKPSELLNKVDRYLIRAMTRLFVNNPTDDLASIGQKQFVIKRCLGRKHPVVLCIMADEGFVNLKTDVWAPGSGMKSLQTVVVTGYDDQRQAFEITHPIGKNWGKGGFAWIRYADLGHAKYAFEFTMEDRPVLARESEKNIARHQKSNTGTHIPDRSVLYGTLVLNSVNTEGNYIPVALTSHPAGYYEPDRRYDVLSQFQLLGTGAAKSYVYVLGVDPDGKAQLHYPHQKEYKEDSPRISSAMLSEAQSQVVIPEPILTYDVNGNQIRKEQVFIKERQGTDWLAAIFSNKKMDREITILIRELDGHSTDFLSRFQQVFGKYLTPKSMVNFEKDHMKFKSSPLPDASLVPVILKLEGN</sequence>
<protein>
    <submittedName>
        <fullName evidence="2">Uncharacterized protein</fullName>
    </submittedName>
</protein>
<evidence type="ECO:0000256" key="1">
    <source>
        <dbReference type="SAM" id="SignalP"/>
    </source>
</evidence>
<name>A0A9X1TCX1_9BACT</name>
<dbReference type="RefSeq" id="WP_234653436.1">
    <property type="nucleotide sequence ID" value="NZ_CP094997.1"/>
</dbReference>
<dbReference type="SUPFAM" id="SSF54001">
    <property type="entry name" value="Cysteine proteinases"/>
    <property type="match status" value="1"/>
</dbReference>
<keyword evidence="3" id="KW-1185">Reference proteome</keyword>
<dbReference type="InterPro" id="IPR038765">
    <property type="entry name" value="Papain-like_cys_pep_sf"/>
</dbReference>
<evidence type="ECO:0000313" key="2">
    <source>
        <dbReference type="EMBL" id="MCF0060582.1"/>
    </source>
</evidence>
<dbReference type="EMBL" id="JAJTTC010000001">
    <property type="protein sequence ID" value="MCF0060582.1"/>
    <property type="molecule type" value="Genomic_DNA"/>
</dbReference>
<organism evidence="2 3">
    <name type="scientific">Dyadobacter chenwenxiniae</name>
    <dbReference type="NCBI Taxonomy" id="2906456"/>
    <lineage>
        <taxon>Bacteria</taxon>
        <taxon>Pseudomonadati</taxon>
        <taxon>Bacteroidota</taxon>
        <taxon>Cytophagia</taxon>
        <taxon>Cytophagales</taxon>
        <taxon>Spirosomataceae</taxon>
        <taxon>Dyadobacter</taxon>
    </lineage>
</organism>
<accession>A0A9X1TCX1</accession>
<gene>
    <name evidence="2" type="ORF">LXM26_03700</name>
</gene>
<dbReference type="Gene3D" id="3.90.70.10">
    <property type="entry name" value="Cysteine proteinases"/>
    <property type="match status" value="1"/>
</dbReference>